<dbReference type="EMBL" id="BMPZ01000003">
    <property type="protein sequence ID" value="GGI80122.1"/>
    <property type="molecule type" value="Genomic_DNA"/>
</dbReference>
<evidence type="ECO:0000313" key="3">
    <source>
        <dbReference type="Proteomes" id="UP000613743"/>
    </source>
</evidence>
<comment type="caution">
    <text evidence="2">The sequence shown here is derived from an EMBL/GenBank/DDBJ whole genome shotgun (WGS) entry which is preliminary data.</text>
</comment>
<feature type="compositionally biased region" description="Acidic residues" evidence="1">
    <location>
        <begin position="112"/>
        <end position="136"/>
    </location>
</feature>
<protein>
    <submittedName>
        <fullName evidence="2">Uncharacterized protein</fullName>
    </submittedName>
</protein>
<dbReference type="AlphaFoldDB" id="A0A917JQH1"/>
<evidence type="ECO:0000313" key="2">
    <source>
        <dbReference type="EMBL" id="GGI80122.1"/>
    </source>
</evidence>
<evidence type="ECO:0000256" key="1">
    <source>
        <dbReference type="SAM" id="MobiDB-lite"/>
    </source>
</evidence>
<feature type="region of interest" description="Disordered" evidence="1">
    <location>
        <begin position="94"/>
        <end position="136"/>
    </location>
</feature>
<proteinExistence type="predicted"/>
<sequence length="136" mass="15614">MYNTAKKQVWYGELRTSRGNTVVIYDKQFPDATPGRVYFYNTQRDSIIEYAEDIVQANLHDLNSSETKAAEEEFGAAWEACRAEFMSQHQAWVDANQAKATPAKKTKPEPEPVIEPEPESESLEDDYDDWSNEIDD</sequence>
<accession>A0A917JQH1</accession>
<dbReference type="RefSeq" id="WP_188919788.1">
    <property type="nucleotide sequence ID" value="NZ_BMPZ01000003.1"/>
</dbReference>
<name>A0A917JQH1_9GAMM</name>
<gene>
    <name evidence="2" type="ORF">GCM10009332_16800</name>
</gene>
<keyword evidence="3" id="KW-1185">Reference proteome</keyword>
<reference evidence="2" key="1">
    <citation type="journal article" date="2014" name="Int. J. Syst. Evol. Microbiol.">
        <title>Complete genome sequence of Corynebacterium casei LMG S-19264T (=DSM 44701T), isolated from a smear-ripened cheese.</title>
        <authorList>
            <consortium name="US DOE Joint Genome Institute (JGI-PGF)"/>
            <person name="Walter F."/>
            <person name="Albersmeier A."/>
            <person name="Kalinowski J."/>
            <person name="Ruckert C."/>
        </authorList>
    </citation>
    <scope>NUCLEOTIDE SEQUENCE</scope>
    <source>
        <strain evidence="2">JCM 30804</strain>
    </source>
</reference>
<organism evidence="2 3">
    <name type="scientific">Shewanella gelidii</name>
    <dbReference type="NCBI Taxonomy" id="1642821"/>
    <lineage>
        <taxon>Bacteria</taxon>
        <taxon>Pseudomonadati</taxon>
        <taxon>Pseudomonadota</taxon>
        <taxon>Gammaproteobacteria</taxon>
        <taxon>Alteromonadales</taxon>
        <taxon>Shewanellaceae</taxon>
        <taxon>Shewanella</taxon>
    </lineage>
</organism>
<dbReference type="Proteomes" id="UP000613743">
    <property type="component" value="Unassembled WGS sequence"/>
</dbReference>
<reference evidence="2" key="2">
    <citation type="submission" date="2020-09" db="EMBL/GenBank/DDBJ databases">
        <authorList>
            <person name="Sun Q."/>
            <person name="Ohkuma M."/>
        </authorList>
    </citation>
    <scope>NUCLEOTIDE SEQUENCE</scope>
    <source>
        <strain evidence="2">JCM 30804</strain>
    </source>
</reference>